<name>A0A561UBS3_9ACTN</name>
<accession>A0A561UBS3</accession>
<reference evidence="1 2" key="1">
    <citation type="submission" date="2019-06" db="EMBL/GenBank/DDBJ databases">
        <title>Sequencing the genomes of 1000 actinobacteria strains.</title>
        <authorList>
            <person name="Klenk H.-P."/>
        </authorList>
    </citation>
    <scope>NUCLEOTIDE SEQUENCE [LARGE SCALE GENOMIC DNA]</scope>
    <source>
        <strain evidence="1 2">DSM 44826</strain>
    </source>
</reference>
<comment type="caution">
    <text evidence="1">The sequence shown here is derived from an EMBL/GenBank/DDBJ whole genome shotgun (WGS) entry which is preliminary data.</text>
</comment>
<sequence>MVNEEAPRLQTHEIRESGPGWIALVVRVHATVRVGATFRCVDEDGREVILELREIQKYRGVTLRQLEPPNAALMVFCGPGAERLAFGRLAELIGVNPPTAG</sequence>
<keyword evidence="2" id="KW-1185">Reference proteome</keyword>
<evidence type="ECO:0000313" key="2">
    <source>
        <dbReference type="Proteomes" id="UP000317940"/>
    </source>
</evidence>
<evidence type="ECO:0000313" key="1">
    <source>
        <dbReference type="EMBL" id="TWF96789.1"/>
    </source>
</evidence>
<protein>
    <submittedName>
        <fullName evidence="1">Uncharacterized protein</fullName>
    </submittedName>
</protein>
<organism evidence="1 2">
    <name type="scientific">Kitasatospora viridis</name>
    <dbReference type="NCBI Taxonomy" id="281105"/>
    <lineage>
        <taxon>Bacteria</taxon>
        <taxon>Bacillati</taxon>
        <taxon>Actinomycetota</taxon>
        <taxon>Actinomycetes</taxon>
        <taxon>Kitasatosporales</taxon>
        <taxon>Streptomycetaceae</taxon>
        <taxon>Kitasatospora</taxon>
    </lineage>
</organism>
<dbReference type="Proteomes" id="UP000317940">
    <property type="component" value="Unassembled WGS sequence"/>
</dbReference>
<dbReference type="AlphaFoldDB" id="A0A561UBS3"/>
<proteinExistence type="predicted"/>
<dbReference type="EMBL" id="VIWT01000001">
    <property type="protein sequence ID" value="TWF96789.1"/>
    <property type="molecule type" value="Genomic_DNA"/>
</dbReference>
<gene>
    <name evidence="1" type="ORF">FHX73_11562</name>
</gene>